<keyword evidence="1" id="KW-0812">Transmembrane</keyword>
<keyword evidence="1" id="KW-1133">Transmembrane helix</keyword>
<protein>
    <submittedName>
        <fullName evidence="2">Holin class II</fullName>
    </submittedName>
</protein>
<accession>A0A8E6PLT5</accession>
<keyword evidence="3" id="KW-1185">Reference proteome</keyword>
<proteinExistence type="predicted"/>
<sequence>MKMPVSVELAAATPLTGISILAWINAYSPIILFGMGVVMFTCQFFWRRAEHKAIMEANKNGR</sequence>
<evidence type="ECO:0000313" key="2">
    <source>
        <dbReference type="EMBL" id="QVR48638.1"/>
    </source>
</evidence>
<organism evidence="2 3">
    <name type="scientific">Stenotrophomonas phage BUCT609</name>
    <dbReference type="NCBI Taxonomy" id="2834250"/>
    <lineage>
        <taxon>Viruses</taxon>
        <taxon>Duplodnaviria</taxon>
        <taxon>Heunggongvirae</taxon>
        <taxon>Uroviricota</taxon>
        <taxon>Caudoviricetes</taxon>
        <taxon>Autographivirales</taxon>
        <taxon>Autonotataviridae</taxon>
        <taxon>Gujervirinae</taxon>
        <taxon>Maltophvirus</taxon>
        <taxon>Maltophvirus BUCT609</taxon>
    </lineage>
</organism>
<evidence type="ECO:0000256" key="1">
    <source>
        <dbReference type="SAM" id="Phobius"/>
    </source>
</evidence>
<reference evidence="2" key="1">
    <citation type="submission" date="2021-04" db="EMBL/GenBank/DDBJ databases">
        <authorList>
            <person name="Han K."/>
            <person name="Tian F."/>
            <person name="Li F."/>
            <person name="Tong Y."/>
        </authorList>
    </citation>
    <scope>NUCLEOTIDE SEQUENCE</scope>
</reference>
<keyword evidence="1" id="KW-0472">Membrane</keyword>
<feature type="transmembrane region" description="Helical" evidence="1">
    <location>
        <begin position="20"/>
        <end position="46"/>
    </location>
</feature>
<name>A0A8E6PLT5_9CAUD</name>
<dbReference type="Proteomes" id="UP000682369">
    <property type="component" value="Segment"/>
</dbReference>
<evidence type="ECO:0000313" key="3">
    <source>
        <dbReference type="Proteomes" id="UP000682369"/>
    </source>
</evidence>
<dbReference type="EMBL" id="MW960043">
    <property type="protein sequence ID" value="QVR48638.1"/>
    <property type="molecule type" value="Genomic_DNA"/>
</dbReference>